<dbReference type="PANTHER" id="PTHR10826:SF41">
    <property type="entry name" value="MITOCHONDRIAL GLYCOPROTEIN FAMILY PROTEIN"/>
    <property type="match status" value="1"/>
</dbReference>
<dbReference type="EMBL" id="JBJUIK010000003">
    <property type="protein sequence ID" value="KAL3531776.1"/>
    <property type="molecule type" value="Genomic_DNA"/>
</dbReference>
<dbReference type="InterPro" id="IPR036561">
    <property type="entry name" value="MAM33_sf"/>
</dbReference>
<sequence length="263" mass="29530">MSLYSLFRSASTTGRSATPWRCSSAAAAKIVENNRTPLLFQGSSVTPIRRLCTAASSPTVKKKKKFKRKQQQQNFQLVDQYHSSHLIRILDSEIKCALDSDLLHCAVDVPDGFPFKVLDIVGGRKIVLEREFQGETIRVLVDMPTSTTVDDETQTESSIPVVVSVSKGNGSCLQFDGRVFPGRILVNGLLLDNSCNSEEDGRFPYRGPDFLDLNENFRKAIYDYLEIRGLTSSTANYLIEYMISKDAKEYLGWLKSLKELIEQ</sequence>
<evidence type="ECO:0000313" key="1">
    <source>
        <dbReference type="EMBL" id="KAL3531776.1"/>
    </source>
</evidence>
<name>A0ABD3AKU7_9GENT</name>
<evidence type="ECO:0000313" key="2">
    <source>
        <dbReference type="Proteomes" id="UP001630127"/>
    </source>
</evidence>
<gene>
    <name evidence="1" type="ORF">ACH5RR_005297</name>
</gene>
<comment type="caution">
    <text evidence="1">The sequence shown here is derived from an EMBL/GenBank/DDBJ whole genome shotgun (WGS) entry which is preliminary data.</text>
</comment>
<protein>
    <recommendedName>
        <fullName evidence="3">Mitochondrial glycoprotein family protein</fullName>
    </recommendedName>
</protein>
<dbReference type="InterPro" id="IPR003428">
    <property type="entry name" value="MAM33"/>
</dbReference>
<dbReference type="Proteomes" id="UP001630127">
    <property type="component" value="Unassembled WGS sequence"/>
</dbReference>
<dbReference type="AlphaFoldDB" id="A0ABD3AKU7"/>
<keyword evidence="2" id="KW-1185">Reference proteome</keyword>
<accession>A0ABD3AKU7</accession>
<dbReference type="PANTHER" id="PTHR10826">
    <property type="entry name" value="COMPLEMENT COMPONENT 1"/>
    <property type="match status" value="1"/>
</dbReference>
<reference evidence="1 2" key="1">
    <citation type="submission" date="2024-11" db="EMBL/GenBank/DDBJ databases">
        <title>A near-complete genome assembly of Cinchona calisaya.</title>
        <authorList>
            <person name="Lian D.C."/>
            <person name="Zhao X.W."/>
            <person name="Wei L."/>
        </authorList>
    </citation>
    <scope>NUCLEOTIDE SEQUENCE [LARGE SCALE GENOMIC DNA]</scope>
    <source>
        <tissue evidence="1">Nenye</tissue>
    </source>
</reference>
<dbReference type="SUPFAM" id="SSF54529">
    <property type="entry name" value="Mitochondrial glycoprotein MAM33-like"/>
    <property type="match status" value="1"/>
</dbReference>
<proteinExistence type="predicted"/>
<dbReference type="Pfam" id="PF02330">
    <property type="entry name" value="MAM33"/>
    <property type="match status" value="1"/>
</dbReference>
<evidence type="ECO:0008006" key="3">
    <source>
        <dbReference type="Google" id="ProtNLM"/>
    </source>
</evidence>
<organism evidence="1 2">
    <name type="scientific">Cinchona calisaya</name>
    <dbReference type="NCBI Taxonomy" id="153742"/>
    <lineage>
        <taxon>Eukaryota</taxon>
        <taxon>Viridiplantae</taxon>
        <taxon>Streptophyta</taxon>
        <taxon>Embryophyta</taxon>
        <taxon>Tracheophyta</taxon>
        <taxon>Spermatophyta</taxon>
        <taxon>Magnoliopsida</taxon>
        <taxon>eudicotyledons</taxon>
        <taxon>Gunneridae</taxon>
        <taxon>Pentapetalae</taxon>
        <taxon>asterids</taxon>
        <taxon>lamiids</taxon>
        <taxon>Gentianales</taxon>
        <taxon>Rubiaceae</taxon>
        <taxon>Cinchonoideae</taxon>
        <taxon>Cinchoneae</taxon>
        <taxon>Cinchona</taxon>
    </lineage>
</organism>
<dbReference type="Gene3D" id="3.10.280.10">
    <property type="entry name" value="Mitochondrial glycoprotein"/>
    <property type="match status" value="1"/>
</dbReference>